<keyword evidence="2" id="KW-1185">Reference proteome</keyword>
<accession>A0A540MTR6</accession>
<organism evidence="1 2">
    <name type="scientific">Malus baccata</name>
    <name type="common">Siberian crab apple</name>
    <name type="synonym">Pyrus baccata</name>
    <dbReference type="NCBI Taxonomy" id="106549"/>
    <lineage>
        <taxon>Eukaryota</taxon>
        <taxon>Viridiplantae</taxon>
        <taxon>Streptophyta</taxon>
        <taxon>Embryophyta</taxon>
        <taxon>Tracheophyta</taxon>
        <taxon>Spermatophyta</taxon>
        <taxon>Magnoliopsida</taxon>
        <taxon>eudicotyledons</taxon>
        <taxon>Gunneridae</taxon>
        <taxon>Pentapetalae</taxon>
        <taxon>rosids</taxon>
        <taxon>fabids</taxon>
        <taxon>Rosales</taxon>
        <taxon>Rosaceae</taxon>
        <taxon>Amygdaloideae</taxon>
        <taxon>Maleae</taxon>
        <taxon>Malus</taxon>
    </lineage>
</organism>
<evidence type="ECO:0000313" key="2">
    <source>
        <dbReference type="Proteomes" id="UP000315295"/>
    </source>
</evidence>
<name>A0A540MTR6_MALBA</name>
<proteinExistence type="predicted"/>
<evidence type="ECO:0000313" key="1">
    <source>
        <dbReference type="EMBL" id="TQE01613.1"/>
    </source>
</evidence>
<dbReference type="Proteomes" id="UP000315295">
    <property type="component" value="Unassembled WGS sequence"/>
</dbReference>
<protein>
    <submittedName>
        <fullName evidence="1">Uncharacterized protein</fullName>
    </submittedName>
</protein>
<gene>
    <name evidence="1" type="ORF">C1H46_012752</name>
</gene>
<comment type="caution">
    <text evidence="1">The sequence shown here is derived from an EMBL/GenBank/DDBJ whole genome shotgun (WGS) entry which is preliminary data.</text>
</comment>
<reference evidence="1 2" key="1">
    <citation type="journal article" date="2019" name="G3 (Bethesda)">
        <title>Sequencing of a Wild Apple (Malus baccata) Genome Unravels the Differences Between Cultivated and Wild Apple Species Regarding Disease Resistance and Cold Tolerance.</title>
        <authorList>
            <person name="Chen X."/>
        </authorList>
    </citation>
    <scope>NUCLEOTIDE SEQUENCE [LARGE SCALE GENOMIC DNA]</scope>
    <source>
        <strain evidence="2">cv. Shandingzi</strain>
        <tissue evidence="1">Leaves</tissue>
    </source>
</reference>
<dbReference type="AlphaFoldDB" id="A0A540MTR6"/>
<dbReference type="EMBL" id="VIEB01000191">
    <property type="protein sequence ID" value="TQE01613.1"/>
    <property type="molecule type" value="Genomic_DNA"/>
</dbReference>
<sequence>MGSGTGTPSPAFFSGVFGTKSESDCSVCRHFSIFPKYRDIIDNIDNIAIFGRKPHGNQFKYRRPKKLILSAKYRR</sequence>